<name>A0A1Y0I9C8_9GAMM</name>
<protein>
    <submittedName>
        <fullName evidence="2">Serine/threonine protein phosphatase</fullName>
    </submittedName>
</protein>
<dbReference type="CDD" id="cd00143">
    <property type="entry name" value="PP2Cc"/>
    <property type="match status" value="1"/>
</dbReference>
<feature type="domain" description="PPM-type phosphatase" evidence="1">
    <location>
        <begin position="6"/>
        <end position="236"/>
    </location>
</feature>
<dbReference type="Gene3D" id="3.60.40.10">
    <property type="entry name" value="PPM-type phosphatase domain"/>
    <property type="match status" value="1"/>
</dbReference>
<proteinExistence type="predicted"/>
<reference evidence="2 3" key="1">
    <citation type="submission" date="2017-05" db="EMBL/GenBank/DDBJ databases">
        <title>Genomic insights into alkan degradation activity of Oleiphilus messinensis.</title>
        <authorList>
            <person name="Kozyavkin S.A."/>
            <person name="Slesarev A.I."/>
            <person name="Golyshin P.N."/>
            <person name="Korzhenkov A."/>
            <person name="Golyshina O.N."/>
            <person name="Toshchakov S.V."/>
        </authorList>
    </citation>
    <scope>NUCLEOTIDE SEQUENCE [LARGE SCALE GENOMIC DNA]</scope>
    <source>
        <strain evidence="2 3">ME102</strain>
    </source>
</reference>
<dbReference type="KEGG" id="ome:OLMES_3079"/>
<dbReference type="AlphaFoldDB" id="A0A1Y0I9C8"/>
<dbReference type="Pfam" id="PF13672">
    <property type="entry name" value="PP2C_2"/>
    <property type="match status" value="1"/>
</dbReference>
<dbReference type="InterPro" id="IPR001932">
    <property type="entry name" value="PPM-type_phosphatase-like_dom"/>
</dbReference>
<gene>
    <name evidence="2" type="ORF">OLMES_3079</name>
</gene>
<dbReference type="Proteomes" id="UP000196027">
    <property type="component" value="Chromosome"/>
</dbReference>
<dbReference type="InterPro" id="IPR036457">
    <property type="entry name" value="PPM-type-like_dom_sf"/>
</dbReference>
<evidence type="ECO:0000259" key="1">
    <source>
        <dbReference type="PROSITE" id="PS51746"/>
    </source>
</evidence>
<evidence type="ECO:0000313" key="3">
    <source>
        <dbReference type="Proteomes" id="UP000196027"/>
    </source>
</evidence>
<dbReference type="SMART" id="SM00331">
    <property type="entry name" value="PP2C_SIG"/>
    <property type="match status" value="1"/>
</dbReference>
<evidence type="ECO:0000313" key="2">
    <source>
        <dbReference type="EMBL" id="ARU57122.1"/>
    </source>
</evidence>
<accession>A0A1Y0I9C8</accession>
<sequence length="241" mass="26539">MFVMIESAALSDIGKVRKANEDFFSENQEMGLWIVADGVGGNGHGDVASQVVVQTVERRVRQGRSVQEAIMDAHDTLHKVAEADPDYSGMATTVVVCRLQDNIYEISWVGDSRAYLWNGSVLYRLTKDHNYAQQMVEDNELQPEEAFRHPMRHLLMHAVGSGEPELLRIDTISGSLEANDTLLLCTDGLCGEVSDGEMKAVLQDADKSIKEKCSILLNKALDAGGGDNITLTLLKFLVNRS</sequence>
<keyword evidence="3" id="KW-1185">Reference proteome</keyword>
<organism evidence="2 3">
    <name type="scientific">Oleiphilus messinensis</name>
    <dbReference type="NCBI Taxonomy" id="141451"/>
    <lineage>
        <taxon>Bacteria</taxon>
        <taxon>Pseudomonadati</taxon>
        <taxon>Pseudomonadota</taxon>
        <taxon>Gammaproteobacteria</taxon>
        <taxon>Oceanospirillales</taxon>
        <taxon>Oleiphilaceae</taxon>
        <taxon>Oleiphilus</taxon>
    </lineage>
</organism>
<dbReference type="EMBL" id="CP021425">
    <property type="protein sequence ID" value="ARU57122.1"/>
    <property type="molecule type" value="Genomic_DNA"/>
</dbReference>
<dbReference type="SMART" id="SM00332">
    <property type="entry name" value="PP2Cc"/>
    <property type="match status" value="1"/>
</dbReference>
<dbReference type="PROSITE" id="PS51746">
    <property type="entry name" value="PPM_2"/>
    <property type="match status" value="1"/>
</dbReference>
<dbReference type="SUPFAM" id="SSF81606">
    <property type="entry name" value="PP2C-like"/>
    <property type="match status" value="1"/>
</dbReference>